<feature type="transmembrane region" description="Helical" evidence="8">
    <location>
        <begin position="209"/>
        <end position="228"/>
    </location>
</feature>
<evidence type="ECO:0000256" key="8">
    <source>
        <dbReference type="RuleBase" id="RU363041"/>
    </source>
</evidence>
<evidence type="ECO:0000256" key="5">
    <source>
        <dbReference type="ARBA" id="ARBA00022692"/>
    </source>
</evidence>
<keyword evidence="5 8" id="KW-0812">Transmembrane</keyword>
<evidence type="ECO:0000313" key="9">
    <source>
        <dbReference type="EMBL" id="SEG21977.1"/>
    </source>
</evidence>
<accession>A0A1H5YEC1</accession>
<dbReference type="PANTHER" id="PTHR30269:SF32">
    <property type="entry name" value="MEMBRANE TRANSPORTER PROTEIN-RELATED"/>
    <property type="match status" value="1"/>
</dbReference>
<gene>
    <name evidence="9" type="ORF">SAMN04488045_2033</name>
</gene>
<evidence type="ECO:0000256" key="1">
    <source>
        <dbReference type="ARBA" id="ARBA00004651"/>
    </source>
</evidence>
<keyword evidence="4 8" id="KW-1003">Cell membrane</keyword>
<protein>
    <recommendedName>
        <fullName evidence="8">Probable membrane transporter protein</fullName>
    </recommendedName>
</protein>
<dbReference type="PANTHER" id="PTHR30269">
    <property type="entry name" value="TRANSMEMBRANE PROTEIN YFCA"/>
    <property type="match status" value="1"/>
</dbReference>
<feature type="transmembrane region" description="Helical" evidence="8">
    <location>
        <begin position="234"/>
        <end position="253"/>
    </location>
</feature>
<dbReference type="InterPro" id="IPR002781">
    <property type="entry name" value="TM_pro_TauE-like"/>
</dbReference>
<evidence type="ECO:0000256" key="2">
    <source>
        <dbReference type="ARBA" id="ARBA00009142"/>
    </source>
</evidence>
<dbReference type="Proteomes" id="UP000236752">
    <property type="component" value="Unassembled WGS sequence"/>
</dbReference>
<evidence type="ECO:0000256" key="7">
    <source>
        <dbReference type="ARBA" id="ARBA00023136"/>
    </source>
</evidence>
<organism evidence="9 10">
    <name type="scientific">Thalassococcus halodurans</name>
    <dbReference type="NCBI Taxonomy" id="373675"/>
    <lineage>
        <taxon>Bacteria</taxon>
        <taxon>Pseudomonadati</taxon>
        <taxon>Pseudomonadota</taxon>
        <taxon>Alphaproteobacteria</taxon>
        <taxon>Rhodobacterales</taxon>
        <taxon>Roseobacteraceae</taxon>
        <taxon>Thalassococcus</taxon>
    </lineage>
</organism>
<feature type="transmembrane region" description="Helical" evidence="8">
    <location>
        <begin position="108"/>
        <end position="127"/>
    </location>
</feature>
<proteinExistence type="inferred from homology"/>
<feature type="transmembrane region" description="Helical" evidence="8">
    <location>
        <begin position="58"/>
        <end position="87"/>
    </location>
</feature>
<dbReference type="GO" id="GO:0005886">
    <property type="term" value="C:plasma membrane"/>
    <property type="evidence" value="ECO:0007669"/>
    <property type="project" value="UniProtKB-SubCell"/>
</dbReference>
<reference evidence="9 10" key="1">
    <citation type="submission" date="2016-10" db="EMBL/GenBank/DDBJ databases">
        <authorList>
            <person name="de Groot N.N."/>
        </authorList>
    </citation>
    <scope>NUCLEOTIDE SEQUENCE [LARGE SCALE GENOMIC DNA]</scope>
    <source>
        <strain evidence="9 10">DSM 26915</strain>
    </source>
</reference>
<feature type="transmembrane region" description="Helical" evidence="8">
    <location>
        <begin position="265"/>
        <end position="282"/>
    </location>
</feature>
<evidence type="ECO:0000256" key="3">
    <source>
        <dbReference type="ARBA" id="ARBA00022448"/>
    </source>
</evidence>
<dbReference type="InterPro" id="IPR052017">
    <property type="entry name" value="TSUP"/>
</dbReference>
<keyword evidence="6 8" id="KW-1133">Transmembrane helix</keyword>
<keyword evidence="10" id="KW-1185">Reference proteome</keyword>
<keyword evidence="3" id="KW-0813">Transport</keyword>
<feature type="transmembrane region" description="Helical" evidence="8">
    <location>
        <begin position="133"/>
        <end position="153"/>
    </location>
</feature>
<feature type="transmembrane region" description="Helical" evidence="8">
    <location>
        <begin position="30"/>
        <end position="52"/>
    </location>
</feature>
<comment type="similarity">
    <text evidence="2 8">Belongs to the 4-toluene sulfonate uptake permease (TSUP) (TC 2.A.102) family.</text>
</comment>
<dbReference type="EMBL" id="FNUZ01000003">
    <property type="protein sequence ID" value="SEG21977.1"/>
    <property type="molecule type" value="Genomic_DNA"/>
</dbReference>
<sequence>MDATNCSIITRSIFAVQHDKQCYRYIMEQLLTLITPTEFVICLGLALLAGIVKGVVGFAMPMIMISGMGSVIAPELALAALILPTFVTNGMQSLRQGPAAAWESVKRFRIFLLVGLVMLLLSAQLVTVIPVSLMLAIIGVPITAFALAQILGWKGTLPEGTKAGRKLEVAIAAFAGFIGGMSGVWGPPTVAYLTALGTEKREQMRVQGVIYGLGAFALTFAHISSGVLNLTTGLFSATMIIPAVLGMKLGGMVQDRIDQAAFKKATLFVLFIAGLNLLRRAFF</sequence>
<evidence type="ECO:0000256" key="6">
    <source>
        <dbReference type="ARBA" id="ARBA00022989"/>
    </source>
</evidence>
<keyword evidence="7 8" id="KW-0472">Membrane</keyword>
<dbReference type="AlphaFoldDB" id="A0A1H5YEC1"/>
<comment type="subcellular location">
    <subcellularLocation>
        <location evidence="1 8">Cell membrane</location>
        <topology evidence="1 8">Multi-pass membrane protein</topology>
    </subcellularLocation>
</comment>
<name>A0A1H5YEC1_9RHOB</name>
<evidence type="ECO:0000256" key="4">
    <source>
        <dbReference type="ARBA" id="ARBA00022475"/>
    </source>
</evidence>
<dbReference type="Pfam" id="PF01925">
    <property type="entry name" value="TauE"/>
    <property type="match status" value="1"/>
</dbReference>
<evidence type="ECO:0000313" key="10">
    <source>
        <dbReference type="Proteomes" id="UP000236752"/>
    </source>
</evidence>